<name>A0A4U2Y9D0_9BACL</name>
<dbReference type="Proteomes" id="UP000307841">
    <property type="component" value="Unassembled WGS sequence"/>
</dbReference>
<dbReference type="RefSeq" id="WP_137030739.1">
    <property type="nucleotide sequence ID" value="NZ_SZNK01000001.1"/>
</dbReference>
<accession>A0A4U2Y9D0</accession>
<protein>
    <submittedName>
        <fullName evidence="1">Uncharacterized protein</fullName>
    </submittedName>
</protein>
<gene>
    <name evidence="1" type="ORF">E8L90_18545</name>
</gene>
<keyword evidence="2" id="KW-1185">Reference proteome</keyword>
<proteinExistence type="predicted"/>
<evidence type="ECO:0000313" key="2">
    <source>
        <dbReference type="Proteomes" id="UP000307841"/>
    </source>
</evidence>
<comment type="caution">
    <text evidence="1">The sequence shown here is derived from an EMBL/GenBank/DDBJ whole genome shotgun (WGS) entry which is preliminary data.</text>
</comment>
<organism evidence="1 2">
    <name type="scientific">Brevibacillus antibioticus</name>
    <dbReference type="NCBI Taxonomy" id="2570228"/>
    <lineage>
        <taxon>Bacteria</taxon>
        <taxon>Bacillati</taxon>
        <taxon>Bacillota</taxon>
        <taxon>Bacilli</taxon>
        <taxon>Bacillales</taxon>
        <taxon>Paenibacillaceae</taxon>
        <taxon>Brevibacillus</taxon>
    </lineage>
</organism>
<dbReference type="EMBL" id="SZNK01000001">
    <property type="protein sequence ID" value="TKI57297.1"/>
    <property type="molecule type" value="Genomic_DNA"/>
</dbReference>
<dbReference type="AlphaFoldDB" id="A0A4U2Y9D0"/>
<evidence type="ECO:0000313" key="1">
    <source>
        <dbReference type="EMBL" id="TKI57297.1"/>
    </source>
</evidence>
<sequence length="100" mass="11180">MGVSDCNLFGNFKMEPQGRAIIKNKNTGKTINAHWTYYKCKCRDFFACSGAPQLGEPIFDYLTNHYLNAAAMSGIVTVHVDPSNNSDTSKSTIPGHRFMW</sequence>
<dbReference type="OrthoDB" id="2972109at2"/>
<reference evidence="1 2" key="1">
    <citation type="submission" date="2019-04" db="EMBL/GenBank/DDBJ databases">
        <title>Whole genome sequencing of Brevibacillus sp. TGS2-1.</title>
        <authorList>
            <person name="Choi A."/>
        </authorList>
    </citation>
    <scope>NUCLEOTIDE SEQUENCE [LARGE SCALE GENOMIC DNA]</scope>
    <source>
        <strain evidence="1 2">TGS2-1</strain>
    </source>
</reference>